<keyword evidence="1" id="KW-1133">Transmembrane helix</keyword>
<evidence type="ECO:0000313" key="3">
    <source>
        <dbReference type="Proteomes" id="UP001519332"/>
    </source>
</evidence>
<keyword evidence="3" id="KW-1185">Reference proteome</keyword>
<dbReference type="EMBL" id="JAGINW010000001">
    <property type="protein sequence ID" value="MBP2319756.1"/>
    <property type="molecule type" value="Genomic_DNA"/>
</dbReference>
<dbReference type="Proteomes" id="UP001519332">
    <property type="component" value="Unassembled WGS sequence"/>
</dbReference>
<proteinExistence type="predicted"/>
<evidence type="ECO:0000256" key="1">
    <source>
        <dbReference type="SAM" id="Phobius"/>
    </source>
</evidence>
<accession>A0ABS4T5K8</accession>
<gene>
    <name evidence="2" type="ORF">JOF56_000141</name>
</gene>
<organism evidence="2 3">
    <name type="scientific">Kibdelosporangium banguiense</name>
    <dbReference type="NCBI Taxonomy" id="1365924"/>
    <lineage>
        <taxon>Bacteria</taxon>
        <taxon>Bacillati</taxon>
        <taxon>Actinomycetota</taxon>
        <taxon>Actinomycetes</taxon>
        <taxon>Pseudonocardiales</taxon>
        <taxon>Pseudonocardiaceae</taxon>
        <taxon>Kibdelosporangium</taxon>
    </lineage>
</organism>
<reference evidence="2 3" key="1">
    <citation type="submission" date="2021-03" db="EMBL/GenBank/DDBJ databases">
        <title>Sequencing the genomes of 1000 actinobacteria strains.</title>
        <authorList>
            <person name="Klenk H.-P."/>
        </authorList>
    </citation>
    <scope>NUCLEOTIDE SEQUENCE [LARGE SCALE GENOMIC DNA]</scope>
    <source>
        <strain evidence="2 3">DSM 46670</strain>
    </source>
</reference>
<comment type="caution">
    <text evidence="2">The sequence shown here is derived from an EMBL/GenBank/DDBJ whole genome shotgun (WGS) entry which is preliminary data.</text>
</comment>
<sequence length="48" mass="5928">MPWFTWGLGGFAVLVWVAIGGLVLRETRWGTRLYLWRRNRRYRRGQYR</sequence>
<keyword evidence="1" id="KW-0812">Transmembrane</keyword>
<protein>
    <submittedName>
        <fullName evidence="2">Uncharacterized protein HemY</fullName>
    </submittedName>
</protein>
<keyword evidence="1" id="KW-0472">Membrane</keyword>
<evidence type="ECO:0000313" key="2">
    <source>
        <dbReference type="EMBL" id="MBP2319756.1"/>
    </source>
</evidence>
<feature type="transmembrane region" description="Helical" evidence="1">
    <location>
        <begin position="6"/>
        <end position="24"/>
    </location>
</feature>
<name>A0ABS4T5K8_9PSEU</name>